<evidence type="ECO:0000313" key="2">
    <source>
        <dbReference type="EMBL" id="CAG1834863.1"/>
    </source>
</evidence>
<feature type="region of interest" description="Disordered" evidence="1">
    <location>
        <begin position="95"/>
        <end position="114"/>
    </location>
</feature>
<dbReference type="FunCoup" id="A0A804KIE0">
    <property type="interactions" value="2983"/>
</dbReference>
<gene>
    <name evidence="2" type="ORF">GSMUA_229680.1</name>
</gene>
<dbReference type="Proteomes" id="UP000012960">
    <property type="component" value="Unplaced"/>
</dbReference>
<keyword evidence="4" id="KW-1185">Reference proteome</keyword>
<dbReference type="PANTHER" id="PTHR33647">
    <property type="entry name" value="OS01G0793900 PROTEIN"/>
    <property type="match status" value="1"/>
</dbReference>
<dbReference type="PANTHER" id="PTHR33647:SF5">
    <property type="entry name" value="OS01G0793900 PROTEIN"/>
    <property type="match status" value="1"/>
</dbReference>
<organism evidence="3 4">
    <name type="scientific">Musa acuminata subsp. malaccensis</name>
    <name type="common">Wild banana</name>
    <name type="synonym">Musa malaccensis</name>
    <dbReference type="NCBI Taxonomy" id="214687"/>
    <lineage>
        <taxon>Eukaryota</taxon>
        <taxon>Viridiplantae</taxon>
        <taxon>Streptophyta</taxon>
        <taxon>Embryophyta</taxon>
        <taxon>Tracheophyta</taxon>
        <taxon>Spermatophyta</taxon>
        <taxon>Magnoliopsida</taxon>
        <taxon>Liliopsida</taxon>
        <taxon>Zingiberales</taxon>
        <taxon>Musaceae</taxon>
        <taxon>Musa</taxon>
    </lineage>
</organism>
<protein>
    <submittedName>
        <fullName evidence="2">(wild Malaysian banana) hypothetical protein</fullName>
    </submittedName>
</protein>
<dbReference type="EnsemblPlants" id="Ma09_t11220.1">
    <property type="protein sequence ID" value="Ma09_p11220.1"/>
    <property type="gene ID" value="Ma09_g11220"/>
</dbReference>
<accession>A0A804KIE0</accession>
<dbReference type="EMBL" id="HG996474">
    <property type="protein sequence ID" value="CAG1834863.1"/>
    <property type="molecule type" value="Genomic_DNA"/>
</dbReference>
<dbReference type="OrthoDB" id="610799at2759"/>
<sequence length="114" mass="12881">MGNCVGLQKRVGGVDEDDFWGAMGQKSSGRRGTQQDEAKLFLEPEREEGGAGSTEIKIRISKKQLEELLRGTRGKERPLQQLLADLISMGETWEHHDQETHWRPSLQTIPEVPE</sequence>
<reference evidence="3" key="2">
    <citation type="submission" date="2021-05" db="UniProtKB">
        <authorList>
            <consortium name="EnsemblPlants"/>
        </authorList>
    </citation>
    <scope>IDENTIFICATION</scope>
    <source>
        <strain evidence="3">subsp. malaccensis</strain>
    </source>
</reference>
<reference evidence="2" key="1">
    <citation type="submission" date="2021-03" db="EMBL/GenBank/DDBJ databases">
        <authorList>
            <consortium name="Genoscope - CEA"/>
            <person name="William W."/>
        </authorList>
    </citation>
    <scope>NUCLEOTIDE SEQUENCE</scope>
    <source>
        <strain evidence="2">Doubled-haploid Pahang</strain>
    </source>
</reference>
<dbReference type="Gramene" id="Ma09_t11220.1">
    <property type="protein sequence ID" value="Ma09_p11220.1"/>
    <property type="gene ID" value="Ma09_g11220"/>
</dbReference>
<evidence type="ECO:0000313" key="3">
    <source>
        <dbReference type="EnsemblPlants" id="Ma09_p11220.1"/>
    </source>
</evidence>
<name>A0A804KIE0_MUSAM</name>
<proteinExistence type="predicted"/>
<dbReference type="InParanoid" id="A0A804KIE0"/>
<evidence type="ECO:0000313" key="4">
    <source>
        <dbReference type="Proteomes" id="UP000012960"/>
    </source>
</evidence>
<evidence type="ECO:0000256" key="1">
    <source>
        <dbReference type="SAM" id="MobiDB-lite"/>
    </source>
</evidence>
<dbReference type="AlphaFoldDB" id="A0A804KIE0"/>